<feature type="compositionally biased region" description="Low complexity" evidence="1">
    <location>
        <begin position="208"/>
        <end position="221"/>
    </location>
</feature>
<dbReference type="GO" id="GO:0000307">
    <property type="term" value="C:cyclin-dependent protein kinase holoenzyme complex"/>
    <property type="evidence" value="ECO:0007669"/>
    <property type="project" value="TreeGrafter"/>
</dbReference>
<dbReference type="Gene3D" id="1.10.472.10">
    <property type="entry name" value="Cyclin-like"/>
    <property type="match status" value="1"/>
</dbReference>
<dbReference type="AlphaFoldDB" id="A0A0D0DX59"/>
<evidence type="ECO:0000313" key="4">
    <source>
        <dbReference type="Proteomes" id="UP000054538"/>
    </source>
</evidence>
<dbReference type="PANTHER" id="PTHR15615">
    <property type="match status" value="1"/>
</dbReference>
<dbReference type="InterPro" id="IPR036915">
    <property type="entry name" value="Cyclin-like_sf"/>
</dbReference>
<dbReference type="GO" id="GO:0005634">
    <property type="term" value="C:nucleus"/>
    <property type="evidence" value="ECO:0007669"/>
    <property type="project" value="TreeGrafter"/>
</dbReference>
<accession>A0A0D0DX59</accession>
<evidence type="ECO:0000256" key="1">
    <source>
        <dbReference type="SAM" id="MobiDB-lite"/>
    </source>
</evidence>
<dbReference type="CDD" id="cd20557">
    <property type="entry name" value="CYCLIN_ScPCL1-like"/>
    <property type="match status" value="1"/>
</dbReference>
<dbReference type="Pfam" id="PF00134">
    <property type="entry name" value="Cyclin_N"/>
    <property type="match status" value="1"/>
</dbReference>
<dbReference type="GO" id="GO:0019901">
    <property type="term" value="F:protein kinase binding"/>
    <property type="evidence" value="ECO:0007669"/>
    <property type="project" value="InterPro"/>
</dbReference>
<feature type="domain" description="Cyclin N-terminal" evidence="2">
    <location>
        <begin position="62"/>
        <end position="160"/>
    </location>
</feature>
<dbReference type="OrthoDB" id="10250320at2759"/>
<dbReference type="PANTHER" id="PTHR15615:SF10">
    <property type="entry name" value="PHO85 CYCLIN-2-RELATED"/>
    <property type="match status" value="1"/>
</dbReference>
<dbReference type="SUPFAM" id="SSF47954">
    <property type="entry name" value="Cyclin-like"/>
    <property type="match status" value="1"/>
</dbReference>
<reference evidence="4" key="2">
    <citation type="submission" date="2015-01" db="EMBL/GenBank/DDBJ databases">
        <title>Evolutionary Origins and Diversification of the Mycorrhizal Mutualists.</title>
        <authorList>
            <consortium name="DOE Joint Genome Institute"/>
            <consortium name="Mycorrhizal Genomics Consortium"/>
            <person name="Kohler A."/>
            <person name="Kuo A."/>
            <person name="Nagy L.G."/>
            <person name="Floudas D."/>
            <person name="Copeland A."/>
            <person name="Barry K.W."/>
            <person name="Cichocki N."/>
            <person name="Veneault-Fourrey C."/>
            <person name="LaButti K."/>
            <person name="Lindquist E.A."/>
            <person name="Lipzen A."/>
            <person name="Lundell T."/>
            <person name="Morin E."/>
            <person name="Murat C."/>
            <person name="Riley R."/>
            <person name="Ohm R."/>
            <person name="Sun H."/>
            <person name="Tunlid A."/>
            <person name="Henrissat B."/>
            <person name="Grigoriev I.V."/>
            <person name="Hibbett D.S."/>
            <person name="Martin F."/>
        </authorList>
    </citation>
    <scope>NUCLEOTIDE SEQUENCE [LARGE SCALE GENOMIC DNA]</scope>
    <source>
        <strain evidence="4">Ve08.2h10</strain>
    </source>
</reference>
<dbReference type="InParanoid" id="A0A0D0DX59"/>
<keyword evidence="4" id="KW-1185">Reference proteome</keyword>
<dbReference type="EMBL" id="KN824842">
    <property type="protein sequence ID" value="KIL00079.1"/>
    <property type="molecule type" value="Genomic_DNA"/>
</dbReference>
<dbReference type="Proteomes" id="UP000054538">
    <property type="component" value="Unassembled WGS sequence"/>
</dbReference>
<dbReference type="InterPro" id="IPR013922">
    <property type="entry name" value="Cyclin_PHO80-like"/>
</dbReference>
<evidence type="ECO:0000259" key="2">
    <source>
        <dbReference type="Pfam" id="PF00134"/>
    </source>
</evidence>
<protein>
    <recommendedName>
        <fullName evidence="2">Cyclin N-terminal domain-containing protein</fullName>
    </recommendedName>
</protein>
<gene>
    <name evidence="3" type="ORF">PAXRUDRAFT_360398</name>
</gene>
<feature type="region of interest" description="Disordered" evidence="1">
    <location>
        <begin position="188"/>
        <end position="286"/>
    </location>
</feature>
<feature type="compositionally biased region" description="Low complexity" evidence="1">
    <location>
        <begin position="269"/>
        <end position="281"/>
    </location>
</feature>
<sequence>MVANTHSPVHEASLVDPALHSPALLELLDIKLSRPIMVDAVDYAMGRPSSSHRGRHLSRHSQHTDFATFVANVLSRAEVTIPTILVSLVYIDRAKPHLQIALEEWACERVFLGAVMIASKYLNDSTLKNVHWAICTGVFGKRDVGRIEREFLDVLDFELSVTEDDILSHHASLSAVALPLHNHRRHTDYRQSHTETHHNHALCPGLDPSSPKSSSSASSPLPRTPDIPVDPPCISDPKADYAHVAPPVPPKKSQSSTLDLLRSFPLPVPQSSSRLQSSAPSRKPHHRYHFFLSTQ</sequence>
<evidence type="ECO:0000313" key="3">
    <source>
        <dbReference type="EMBL" id="KIL00079.1"/>
    </source>
</evidence>
<reference evidence="3 4" key="1">
    <citation type="submission" date="2014-04" db="EMBL/GenBank/DDBJ databases">
        <authorList>
            <consortium name="DOE Joint Genome Institute"/>
            <person name="Kuo A."/>
            <person name="Kohler A."/>
            <person name="Jargeat P."/>
            <person name="Nagy L.G."/>
            <person name="Floudas D."/>
            <person name="Copeland A."/>
            <person name="Barry K.W."/>
            <person name="Cichocki N."/>
            <person name="Veneault-Fourrey C."/>
            <person name="LaButti K."/>
            <person name="Lindquist E.A."/>
            <person name="Lipzen A."/>
            <person name="Lundell T."/>
            <person name="Morin E."/>
            <person name="Murat C."/>
            <person name="Sun H."/>
            <person name="Tunlid A."/>
            <person name="Henrissat B."/>
            <person name="Grigoriev I.V."/>
            <person name="Hibbett D.S."/>
            <person name="Martin F."/>
            <person name="Nordberg H.P."/>
            <person name="Cantor M.N."/>
            <person name="Hua S.X."/>
        </authorList>
    </citation>
    <scope>NUCLEOTIDE SEQUENCE [LARGE SCALE GENOMIC DNA]</scope>
    <source>
        <strain evidence="3 4">Ve08.2h10</strain>
    </source>
</reference>
<dbReference type="InterPro" id="IPR006671">
    <property type="entry name" value="Cyclin_N"/>
</dbReference>
<dbReference type="GO" id="GO:0016538">
    <property type="term" value="F:cyclin-dependent protein serine/threonine kinase regulator activity"/>
    <property type="evidence" value="ECO:0007669"/>
    <property type="project" value="TreeGrafter"/>
</dbReference>
<organism evidence="3 4">
    <name type="scientific">Paxillus rubicundulus Ve08.2h10</name>
    <dbReference type="NCBI Taxonomy" id="930991"/>
    <lineage>
        <taxon>Eukaryota</taxon>
        <taxon>Fungi</taxon>
        <taxon>Dikarya</taxon>
        <taxon>Basidiomycota</taxon>
        <taxon>Agaricomycotina</taxon>
        <taxon>Agaricomycetes</taxon>
        <taxon>Agaricomycetidae</taxon>
        <taxon>Boletales</taxon>
        <taxon>Paxilineae</taxon>
        <taxon>Paxillaceae</taxon>
        <taxon>Paxillus</taxon>
    </lineage>
</organism>
<dbReference type="HOGENOM" id="CLU_050396_0_0_1"/>
<name>A0A0D0DX59_9AGAM</name>
<proteinExistence type="predicted"/>
<dbReference type="STRING" id="930991.A0A0D0DX59"/>
<feature type="compositionally biased region" description="Pro residues" evidence="1">
    <location>
        <begin position="222"/>
        <end position="231"/>
    </location>
</feature>
<feature type="compositionally biased region" description="Basic and acidic residues" evidence="1">
    <location>
        <begin position="188"/>
        <end position="198"/>
    </location>
</feature>